<accession>A0A6J5YHZ0</accession>
<gene>
    <name evidence="1" type="ORF">UFOPK1392_02125</name>
</gene>
<name>A0A6J5YHZ0_9ZZZZ</name>
<dbReference type="EMBL" id="CAEMXZ010000136">
    <property type="protein sequence ID" value="CAB4324356.1"/>
    <property type="molecule type" value="Genomic_DNA"/>
</dbReference>
<reference evidence="1" key="1">
    <citation type="submission" date="2020-05" db="EMBL/GenBank/DDBJ databases">
        <authorList>
            <person name="Chiriac C."/>
            <person name="Salcher M."/>
            <person name="Ghai R."/>
            <person name="Kavagutti S V."/>
        </authorList>
    </citation>
    <scope>NUCLEOTIDE SEQUENCE</scope>
</reference>
<evidence type="ECO:0000313" key="1">
    <source>
        <dbReference type="EMBL" id="CAB4324356.1"/>
    </source>
</evidence>
<organism evidence="1">
    <name type="scientific">freshwater metagenome</name>
    <dbReference type="NCBI Taxonomy" id="449393"/>
    <lineage>
        <taxon>unclassified sequences</taxon>
        <taxon>metagenomes</taxon>
        <taxon>ecological metagenomes</taxon>
    </lineage>
</organism>
<dbReference type="AlphaFoldDB" id="A0A6J5YHZ0"/>
<sequence>MAEVLGGLPKIADETVPMVAELRLECGNRALRLVHALFEAVGDRQPATSVEELPQQGLTLGGIGKQELLEAALGKKHDTLELIGAQTDESGARISDLRSIVGPAGLRGCPGLVGQGDIVGLANEHCNGRLLDELGPLALSRPELFG</sequence>
<protein>
    <submittedName>
        <fullName evidence="1">Unannotated protein</fullName>
    </submittedName>
</protein>
<proteinExistence type="predicted"/>